<feature type="transmembrane region" description="Helical" evidence="1">
    <location>
        <begin position="37"/>
        <end position="58"/>
    </location>
</feature>
<dbReference type="InterPro" id="IPR011969">
    <property type="entry name" value="Clan_AA_Asp_peptidase_C"/>
</dbReference>
<dbReference type="Pfam" id="PF13975">
    <property type="entry name" value="gag-asp_proteas"/>
    <property type="match status" value="1"/>
</dbReference>
<accession>A0A7W6HB46</accession>
<dbReference type="GO" id="GO:0006508">
    <property type="term" value="P:proteolysis"/>
    <property type="evidence" value="ECO:0007669"/>
    <property type="project" value="UniProtKB-KW"/>
</dbReference>
<keyword evidence="1" id="KW-1133">Transmembrane helix</keyword>
<comment type="caution">
    <text evidence="2">The sequence shown here is derived from an EMBL/GenBank/DDBJ whole genome shotgun (WGS) entry which is preliminary data.</text>
</comment>
<dbReference type="Gene3D" id="2.40.70.10">
    <property type="entry name" value="Acid Proteases"/>
    <property type="match status" value="1"/>
</dbReference>
<keyword evidence="2" id="KW-0378">Hydrolase</keyword>
<dbReference type="RefSeq" id="WP_183206426.1">
    <property type="nucleotide sequence ID" value="NZ_JAAAMM010000001.1"/>
</dbReference>
<dbReference type="CDD" id="cd05483">
    <property type="entry name" value="retropepsin_like_bacteria"/>
    <property type="match status" value="1"/>
</dbReference>
<evidence type="ECO:0000256" key="1">
    <source>
        <dbReference type="SAM" id="Phobius"/>
    </source>
</evidence>
<gene>
    <name evidence="2" type="ORF">GGR03_001011</name>
</gene>
<dbReference type="PROSITE" id="PS00141">
    <property type="entry name" value="ASP_PROTEASE"/>
    <property type="match status" value="1"/>
</dbReference>
<keyword evidence="1" id="KW-0812">Transmembrane</keyword>
<dbReference type="SUPFAM" id="SSF50630">
    <property type="entry name" value="Acid proteases"/>
    <property type="match status" value="1"/>
</dbReference>
<dbReference type="InterPro" id="IPR034122">
    <property type="entry name" value="Retropepsin-like_bacterial"/>
</dbReference>
<proteinExistence type="predicted"/>
<name>A0A7W6HB46_9HYPH</name>
<keyword evidence="2" id="KW-0645">Protease</keyword>
<evidence type="ECO:0000313" key="2">
    <source>
        <dbReference type="EMBL" id="MBB4001964.1"/>
    </source>
</evidence>
<feature type="transmembrane region" description="Helical" evidence="1">
    <location>
        <begin position="65"/>
        <end position="86"/>
    </location>
</feature>
<keyword evidence="3" id="KW-1185">Reference proteome</keyword>
<dbReference type="NCBIfam" id="TIGR02281">
    <property type="entry name" value="clan_AA_DTGA"/>
    <property type="match status" value="1"/>
</dbReference>
<protein>
    <submittedName>
        <fullName evidence="2">Aspartyl protease family protein</fullName>
    </submittedName>
</protein>
<dbReference type="GO" id="GO:0004190">
    <property type="term" value="F:aspartic-type endopeptidase activity"/>
    <property type="evidence" value="ECO:0007669"/>
    <property type="project" value="InterPro"/>
</dbReference>
<dbReference type="AlphaFoldDB" id="A0A7W6HB46"/>
<dbReference type="Proteomes" id="UP000588647">
    <property type="component" value="Unassembled WGS sequence"/>
</dbReference>
<sequence>MRKNVLLWVILAVLGVACLVLVLNGDGEIAGLPDDQFAGLAYYGAWGLALASTALLMLRTRLGFALKAAAIWGLAFLVLIGLYASAPELNALKNRLFAALVPGSVVAVAGSDRTQFMATRGIDNHFHLNGSVDGTPVSFMVDTGASVVAMDRASAEALGIATDNLRFSQRVMTANGVANAAPLRLDTVRIGDIVRHDVDAAVIEGQGLGVVLLGMSFLSTLTSFDFRGDRLILTD</sequence>
<keyword evidence="1" id="KW-0472">Membrane</keyword>
<dbReference type="EMBL" id="JACIEM010000001">
    <property type="protein sequence ID" value="MBB4001964.1"/>
    <property type="molecule type" value="Genomic_DNA"/>
</dbReference>
<evidence type="ECO:0000313" key="3">
    <source>
        <dbReference type="Proteomes" id="UP000588647"/>
    </source>
</evidence>
<organism evidence="2 3">
    <name type="scientific">Aurantimonas endophytica</name>
    <dbReference type="NCBI Taxonomy" id="1522175"/>
    <lineage>
        <taxon>Bacteria</taxon>
        <taxon>Pseudomonadati</taxon>
        <taxon>Pseudomonadota</taxon>
        <taxon>Alphaproteobacteria</taxon>
        <taxon>Hyphomicrobiales</taxon>
        <taxon>Aurantimonadaceae</taxon>
        <taxon>Aurantimonas</taxon>
    </lineage>
</organism>
<dbReference type="PROSITE" id="PS51257">
    <property type="entry name" value="PROKAR_LIPOPROTEIN"/>
    <property type="match status" value="1"/>
</dbReference>
<dbReference type="InterPro" id="IPR001969">
    <property type="entry name" value="Aspartic_peptidase_AS"/>
</dbReference>
<reference evidence="2 3" key="1">
    <citation type="submission" date="2020-08" db="EMBL/GenBank/DDBJ databases">
        <title>Genomic Encyclopedia of Type Strains, Phase IV (KMG-IV): sequencing the most valuable type-strain genomes for metagenomic binning, comparative biology and taxonomic classification.</title>
        <authorList>
            <person name="Goeker M."/>
        </authorList>
    </citation>
    <scope>NUCLEOTIDE SEQUENCE [LARGE SCALE GENOMIC DNA]</scope>
    <source>
        <strain evidence="2 3">DSM 103570</strain>
    </source>
</reference>
<dbReference type="InterPro" id="IPR021109">
    <property type="entry name" value="Peptidase_aspartic_dom_sf"/>
</dbReference>